<accession>A0AAI9KT18</accession>
<protein>
    <submittedName>
        <fullName evidence="2">Uncharacterized protein</fullName>
    </submittedName>
</protein>
<evidence type="ECO:0000313" key="3">
    <source>
        <dbReference type="Proteomes" id="UP000887009"/>
    </source>
</evidence>
<sequence>MMPSQAVLTNSTFTPLGDHLGEIHVKADVLALLVGHLEGLIAGIEADPQHTALQHGIQGGSGRGVGQPAQQQGRENEFFDHK</sequence>
<gene>
    <name evidence="2" type="ORF">KAM348_27940</name>
</gene>
<reference evidence="2" key="1">
    <citation type="submission" date="2021-07" db="EMBL/GenBank/DDBJ databases">
        <title>Draft genome sequence of carbapenem-resistant Aeromonas spp. in Japan.</title>
        <authorList>
            <person name="Maehana S."/>
            <person name="Suzuki M."/>
            <person name="Kitasato H."/>
        </authorList>
    </citation>
    <scope>NUCLEOTIDE SEQUENCE</scope>
    <source>
        <strain evidence="2">KAM348</strain>
    </source>
</reference>
<name>A0AAI9KT18_AERCA</name>
<organism evidence="2 3">
    <name type="scientific">Aeromonas caviae</name>
    <name type="common">Aeromonas punctata</name>
    <dbReference type="NCBI Taxonomy" id="648"/>
    <lineage>
        <taxon>Bacteria</taxon>
        <taxon>Pseudomonadati</taxon>
        <taxon>Pseudomonadota</taxon>
        <taxon>Gammaproteobacteria</taxon>
        <taxon>Aeromonadales</taxon>
        <taxon>Aeromonadaceae</taxon>
        <taxon>Aeromonas</taxon>
    </lineage>
</organism>
<proteinExistence type="predicted"/>
<evidence type="ECO:0000256" key="1">
    <source>
        <dbReference type="SAM" id="MobiDB-lite"/>
    </source>
</evidence>
<dbReference type="AlphaFoldDB" id="A0AAI9KT18"/>
<evidence type="ECO:0000313" key="2">
    <source>
        <dbReference type="EMBL" id="GJA55371.1"/>
    </source>
</evidence>
<feature type="region of interest" description="Disordered" evidence="1">
    <location>
        <begin position="54"/>
        <end position="82"/>
    </location>
</feature>
<dbReference type="EMBL" id="BPNL01000032">
    <property type="protein sequence ID" value="GJA55371.1"/>
    <property type="molecule type" value="Genomic_DNA"/>
</dbReference>
<dbReference type="Proteomes" id="UP000887009">
    <property type="component" value="Unassembled WGS sequence"/>
</dbReference>
<comment type="caution">
    <text evidence="2">The sequence shown here is derived from an EMBL/GenBank/DDBJ whole genome shotgun (WGS) entry which is preliminary data.</text>
</comment>